<dbReference type="AlphaFoldDB" id="A0A1I6JZC1"/>
<dbReference type="PANTHER" id="PTHR43798">
    <property type="entry name" value="MONOACYLGLYCEROL LIPASE"/>
    <property type="match status" value="1"/>
</dbReference>
<dbReference type="RefSeq" id="WP_051684770.1">
    <property type="nucleotide sequence ID" value="NZ_FOZC01000013.1"/>
</dbReference>
<dbReference type="InterPro" id="IPR000073">
    <property type="entry name" value="AB_hydrolase_1"/>
</dbReference>
<evidence type="ECO:0000313" key="5">
    <source>
        <dbReference type="Proteomes" id="UP000214760"/>
    </source>
</evidence>
<keyword evidence="2" id="KW-0732">Signal</keyword>
<dbReference type="EMBL" id="FOZC01000013">
    <property type="protein sequence ID" value="SFR84332.1"/>
    <property type="molecule type" value="Genomic_DNA"/>
</dbReference>
<name>A0A1I6JZC1_9FIRM</name>
<dbReference type="Gene3D" id="3.40.50.1820">
    <property type="entry name" value="alpha/beta hydrolase"/>
    <property type="match status" value="1"/>
</dbReference>
<dbReference type="PRINTS" id="PR00111">
    <property type="entry name" value="ABHYDROLASE"/>
</dbReference>
<organism evidence="4 5">
    <name type="scientific">[Clostridium] aminophilum</name>
    <dbReference type="NCBI Taxonomy" id="1526"/>
    <lineage>
        <taxon>Bacteria</taxon>
        <taxon>Bacillati</taxon>
        <taxon>Bacillota</taxon>
        <taxon>Clostridia</taxon>
        <taxon>Lachnospirales</taxon>
        <taxon>Lachnospiraceae</taxon>
    </lineage>
</organism>
<dbReference type="Proteomes" id="UP000214760">
    <property type="component" value="Unassembled WGS sequence"/>
</dbReference>
<sequence length="376" mass="41729">MKKGKSYFFGIWMLTALLLFAMNSCGPAKAESAAAGLEKSSVHLSESAQQNAGDLPSGGAKTAPGNAPEPASETAVFNSAADAEQGEGSQEAYRYEEYPLERNHQSLHLDCVNAEGNETERNILLVHGVTYSSHEFDIDYQDYSLVRALTREGYAVWRLDIAGFGQSEPVEDGFLPDSDYAAEDIHAAVEKIVQVTGQDKIDVLGWSWGTVTTGRFAGKYPEHVKRLVLYAPILSGVGEAEVSEAFHHNTWEHAADDFQRKADGSFDYDCADPVLIEVFCSNCWHFDGEFSPNGGRRDILVPASESLIDLTKLKMPTLIICGDRDPYLNYDRIRDVLTQLPEGSELEMIPGGSHVVYIEKPYYHDFRERLLRFLSK</sequence>
<dbReference type="GO" id="GO:0016020">
    <property type="term" value="C:membrane"/>
    <property type="evidence" value="ECO:0007669"/>
    <property type="project" value="TreeGrafter"/>
</dbReference>
<reference evidence="4 5" key="1">
    <citation type="submission" date="2016-10" db="EMBL/GenBank/DDBJ databases">
        <authorList>
            <person name="de Groot N.N."/>
        </authorList>
    </citation>
    <scope>NUCLEOTIDE SEQUENCE [LARGE SCALE GENOMIC DNA]</scope>
    <source>
        <strain evidence="4 5">F</strain>
    </source>
</reference>
<dbReference type="InterPro" id="IPR022742">
    <property type="entry name" value="Hydrolase_4"/>
</dbReference>
<dbReference type="PANTHER" id="PTHR43798:SF33">
    <property type="entry name" value="HYDROLASE, PUTATIVE (AFU_ORTHOLOGUE AFUA_2G14860)-RELATED"/>
    <property type="match status" value="1"/>
</dbReference>
<proteinExistence type="predicted"/>
<protein>
    <submittedName>
        <fullName evidence="4">Pimeloyl-ACP methyl ester carboxylesterase</fullName>
    </submittedName>
</protein>
<evidence type="ECO:0000259" key="3">
    <source>
        <dbReference type="Pfam" id="PF12146"/>
    </source>
</evidence>
<evidence type="ECO:0000256" key="2">
    <source>
        <dbReference type="SAM" id="SignalP"/>
    </source>
</evidence>
<dbReference type="SUPFAM" id="SSF53474">
    <property type="entry name" value="alpha/beta-Hydrolases"/>
    <property type="match status" value="1"/>
</dbReference>
<dbReference type="InterPro" id="IPR029058">
    <property type="entry name" value="AB_hydrolase_fold"/>
</dbReference>
<feature type="signal peptide" evidence="2">
    <location>
        <begin position="1"/>
        <end position="30"/>
    </location>
</feature>
<evidence type="ECO:0000313" key="4">
    <source>
        <dbReference type="EMBL" id="SFR84332.1"/>
    </source>
</evidence>
<accession>A0A1I6JZC1</accession>
<feature type="domain" description="Serine aminopeptidase S33" evidence="3">
    <location>
        <begin position="119"/>
        <end position="360"/>
    </location>
</feature>
<dbReference type="InterPro" id="IPR050266">
    <property type="entry name" value="AB_hydrolase_sf"/>
</dbReference>
<feature type="chain" id="PRO_5011590318" evidence="2">
    <location>
        <begin position="31"/>
        <end position="376"/>
    </location>
</feature>
<gene>
    <name evidence="4" type="ORF">SAMN02910262_02122</name>
</gene>
<feature type="region of interest" description="Disordered" evidence="1">
    <location>
        <begin position="41"/>
        <end position="90"/>
    </location>
</feature>
<dbReference type="Pfam" id="PF12146">
    <property type="entry name" value="Hydrolase_4"/>
    <property type="match status" value="1"/>
</dbReference>
<evidence type="ECO:0000256" key="1">
    <source>
        <dbReference type="SAM" id="MobiDB-lite"/>
    </source>
</evidence>
<feature type="compositionally biased region" description="Polar residues" evidence="1">
    <location>
        <begin position="42"/>
        <end position="52"/>
    </location>
</feature>